<dbReference type="HOGENOM" id="CLU_048266_0_0_9"/>
<dbReference type="PANTHER" id="PTHR35810:SF1">
    <property type="entry name" value="CYTOPLASMIC PROTEIN"/>
    <property type="match status" value="1"/>
</dbReference>
<keyword evidence="2" id="KW-1185">Reference proteome</keyword>
<dbReference type="STRING" id="1235802.C823_02549"/>
<dbReference type="Proteomes" id="UP000012589">
    <property type="component" value="Unassembled WGS sequence"/>
</dbReference>
<dbReference type="InterPro" id="IPR011204">
    <property type="entry name" value="Virulence_RhuM-like"/>
</dbReference>
<reference evidence="1 2" key="1">
    <citation type="journal article" date="2014" name="Genome Announc.">
        <title>Draft genome sequences of the altered schaedler flora, a defined bacterial community from gnotobiotic mice.</title>
        <authorList>
            <person name="Wannemuehler M.J."/>
            <person name="Overstreet A.M."/>
            <person name="Ward D.V."/>
            <person name="Phillips G.J."/>
        </authorList>
    </citation>
    <scope>NUCLEOTIDE SEQUENCE [LARGE SCALE GENOMIC DNA]</scope>
    <source>
        <strain evidence="1 2">ASF492</strain>
    </source>
</reference>
<evidence type="ECO:0000313" key="1">
    <source>
        <dbReference type="EMBL" id="EMZ26481.1"/>
    </source>
</evidence>
<dbReference type="EMBL" id="AQFT01000079">
    <property type="protein sequence ID" value="EMZ26481.1"/>
    <property type="molecule type" value="Genomic_DNA"/>
</dbReference>
<evidence type="ECO:0000313" key="2">
    <source>
        <dbReference type="Proteomes" id="UP000012589"/>
    </source>
</evidence>
<dbReference type="PATRIC" id="fig|1235802.3.peg.2693"/>
<name>N2AEQ7_9FIRM</name>
<dbReference type="eggNOG" id="COG3943">
    <property type="taxonomic scope" value="Bacteria"/>
</dbReference>
<dbReference type="PANTHER" id="PTHR35810">
    <property type="entry name" value="CYTOPLASMIC PROTEIN-RELATED"/>
    <property type="match status" value="1"/>
</dbReference>
<dbReference type="PIRSF" id="PIRSF015268">
    <property type="entry name" value="Virulence_RhuM"/>
    <property type="match status" value="1"/>
</dbReference>
<accession>N2AEQ7</accession>
<dbReference type="Pfam" id="PF13310">
    <property type="entry name" value="Virulence_RhuM"/>
    <property type="match status" value="1"/>
</dbReference>
<gene>
    <name evidence="1" type="ORF">C823_02549</name>
</gene>
<evidence type="ECO:0008006" key="3">
    <source>
        <dbReference type="Google" id="ProtNLM"/>
    </source>
</evidence>
<proteinExistence type="predicted"/>
<protein>
    <recommendedName>
        <fullName evidence="3">Bro-N domain-containing protein</fullName>
    </recommendedName>
</protein>
<dbReference type="AlphaFoldDB" id="N2AEQ7"/>
<sequence length="328" mass="38274">MSQSNIIMYTTEDGITKVEVTFDQDTVWLSIDQMSELFQRDKSVIGKHIRNIFKEGELVKEAVWAKFAYTASDGKTYQVDFYNLDVIISVGYRVKSLRGTQFRIWASNILKEYMKKGFALDDERLKNLGGGNYFDELLSRIRDIRSSEKVFWRKVLEIYATSIDYDPKAESSALFFKQVQNKMHWAAHKHTAAEVIYQRADADKENMGLTSWSGKGIRRSDVEVAKNYLNEKELDALNKIVTAYLDIAEVHALNKEPMYMKDWLETIDDYLKMTRRDILTAKGRITHKQALEKAHGEFEKYKKKQEESLSPVEYHFLESIEELHKLES</sequence>
<comment type="caution">
    <text evidence="1">The sequence shown here is derived from an EMBL/GenBank/DDBJ whole genome shotgun (WGS) entry which is preliminary data.</text>
</comment>
<organism evidence="1 2">
    <name type="scientific">Eubacterium plexicaudatum ASF492</name>
    <dbReference type="NCBI Taxonomy" id="1235802"/>
    <lineage>
        <taxon>Bacteria</taxon>
        <taxon>Bacillati</taxon>
        <taxon>Bacillota</taxon>
        <taxon>Clostridia</taxon>
        <taxon>Eubacteriales</taxon>
        <taxon>Eubacteriaceae</taxon>
        <taxon>Eubacterium</taxon>
    </lineage>
</organism>